<accession>A0AAU8JQQ1</accession>
<evidence type="ECO:0000313" key="1">
    <source>
        <dbReference type="EMBL" id="XCM78640.1"/>
    </source>
</evidence>
<dbReference type="EMBL" id="CP159872">
    <property type="protein sequence ID" value="XCM78640.1"/>
    <property type="molecule type" value="Genomic_DNA"/>
</dbReference>
<dbReference type="KEGG" id="kcm:ABWK59_06705"/>
<proteinExistence type="predicted"/>
<reference evidence="1" key="1">
    <citation type="submission" date="2024-06" db="EMBL/GenBank/DDBJ databases">
        <title>The genome sequences of Kitasatospora sp. strain HUAS MG31.</title>
        <authorList>
            <person name="Mo P."/>
        </authorList>
    </citation>
    <scope>NUCLEOTIDE SEQUENCE</scope>
    <source>
        <strain evidence="1">HUAS MG31</strain>
    </source>
</reference>
<dbReference type="RefSeq" id="WP_354638693.1">
    <property type="nucleotide sequence ID" value="NZ_CP159872.1"/>
</dbReference>
<name>A0AAU8JQQ1_9ACTN</name>
<protein>
    <submittedName>
        <fullName evidence="1">Uncharacterized protein</fullName>
    </submittedName>
</protein>
<dbReference type="AlphaFoldDB" id="A0AAU8JQQ1"/>
<gene>
    <name evidence="1" type="ORF">ABWK59_06705</name>
</gene>
<sequence>MTIRGLLDRALLAAARRAGEPEGLRFTERQLYYELCRVLQPLHRGPRRLPYTLAPPVRYRDFRAALAGRPEIGVLPPPASRPAAALPPAESDLYDYAFPRLLVCQDRSIAAMIRANGIHLEAACPVFAAADLPLDARLTEALDRAGGAVVHVLHDASPAGLACYRRIRDRYSPLLRVRPMGLAPRDAAALHLTAGRSPTPYRGPLPPGMRAGERAWLAAGRFSEVAAVPPARLLRTVIRGVRGEGVPARLPVRHRLRGLRGSGFLTWPSP</sequence>
<organism evidence="1">
    <name type="scientific">Kitasatospora camelliae</name>
    <dbReference type="NCBI Taxonomy" id="3156397"/>
    <lineage>
        <taxon>Bacteria</taxon>
        <taxon>Bacillati</taxon>
        <taxon>Actinomycetota</taxon>
        <taxon>Actinomycetes</taxon>
        <taxon>Kitasatosporales</taxon>
        <taxon>Streptomycetaceae</taxon>
        <taxon>Kitasatospora</taxon>
    </lineage>
</organism>